<evidence type="ECO:0000313" key="2">
    <source>
        <dbReference type="EMBL" id="MPM30994.1"/>
    </source>
</evidence>
<dbReference type="SMART" id="SM00530">
    <property type="entry name" value="HTH_XRE"/>
    <property type="match status" value="1"/>
</dbReference>
<dbReference type="InterPro" id="IPR001387">
    <property type="entry name" value="Cro/C1-type_HTH"/>
</dbReference>
<comment type="caution">
    <text evidence="2">The sequence shown here is derived from an EMBL/GenBank/DDBJ whole genome shotgun (WGS) entry which is preliminary data.</text>
</comment>
<dbReference type="SUPFAM" id="SSF47413">
    <property type="entry name" value="lambda repressor-like DNA-binding domains"/>
    <property type="match status" value="1"/>
</dbReference>
<name>A0A644YYE2_9ZZZZ</name>
<dbReference type="CDD" id="cd00093">
    <property type="entry name" value="HTH_XRE"/>
    <property type="match status" value="1"/>
</dbReference>
<dbReference type="Pfam" id="PF13560">
    <property type="entry name" value="HTH_31"/>
    <property type="match status" value="1"/>
</dbReference>
<dbReference type="EMBL" id="VSSQ01005948">
    <property type="protein sequence ID" value="MPM30994.1"/>
    <property type="molecule type" value="Genomic_DNA"/>
</dbReference>
<evidence type="ECO:0000259" key="1">
    <source>
        <dbReference type="PROSITE" id="PS50943"/>
    </source>
</evidence>
<reference evidence="2" key="1">
    <citation type="submission" date="2019-08" db="EMBL/GenBank/DDBJ databases">
        <authorList>
            <person name="Kucharzyk K."/>
            <person name="Murdoch R.W."/>
            <person name="Higgins S."/>
            <person name="Loffler F."/>
        </authorList>
    </citation>
    <scope>NUCLEOTIDE SEQUENCE</scope>
</reference>
<dbReference type="InterPro" id="IPR010982">
    <property type="entry name" value="Lambda_DNA-bd_dom_sf"/>
</dbReference>
<protein>
    <recommendedName>
        <fullName evidence="1">HTH cro/C1-type domain-containing protein</fullName>
    </recommendedName>
</protein>
<dbReference type="AlphaFoldDB" id="A0A644YYE2"/>
<sequence length="149" mass="17104">METKEQKLKNTHHGHAIKRFRHTLGIKQETLATEMGLSQALISTYEQRKVLNDDVIERFAKALNVAPELIKELEEDPVTFIVENNTFENGSVNNIASSSDISNENCGNTYNPIEQILELSKEKTVLYERMLELEKEKSALLEQMIKEKK</sequence>
<accession>A0A644YYE2</accession>
<proteinExistence type="predicted"/>
<dbReference type="Gene3D" id="1.10.260.40">
    <property type="entry name" value="lambda repressor-like DNA-binding domains"/>
    <property type="match status" value="1"/>
</dbReference>
<feature type="domain" description="HTH cro/C1-type" evidence="1">
    <location>
        <begin position="17"/>
        <end position="70"/>
    </location>
</feature>
<gene>
    <name evidence="2" type="ORF">SDC9_77547</name>
</gene>
<dbReference type="PROSITE" id="PS50943">
    <property type="entry name" value="HTH_CROC1"/>
    <property type="match status" value="1"/>
</dbReference>
<dbReference type="GO" id="GO:0003677">
    <property type="term" value="F:DNA binding"/>
    <property type="evidence" value="ECO:0007669"/>
    <property type="project" value="InterPro"/>
</dbReference>
<organism evidence="2">
    <name type="scientific">bioreactor metagenome</name>
    <dbReference type="NCBI Taxonomy" id="1076179"/>
    <lineage>
        <taxon>unclassified sequences</taxon>
        <taxon>metagenomes</taxon>
        <taxon>ecological metagenomes</taxon>
    </lineage>
</organism>